<feature type="domain" description="Helicase ATP-binding" evidence="9">
    <location>
        <begin position="42"/>
        <end position="213"/>
    </location>
</feature>
<dbReference type="InterPro" id="IPR014001">
    <property type="entry name" value="Helicase_ATP-bd"/>
</dbReference>
<dbReference type="EC" id="3.6.4.13" evidence="1"/>
<feature type="domain" description="Helicase C-terminal" evidence="10">
    <location>
        <begin position="240"/>
        <end position="385"/>
    </location>
</feature>
<feature type="short sequence motif" description="Q motif" evidence="6">
    <location>
        <begin position="11"/>
        <end position="39"/>
    </location>
</feature>
<dbReference type="PROSITE" id="PS51192">
    <property type="entry name" value="HELICASE_ATP_BIND_1"/>
    <property type="match status" value="1"/>
</dbReference>
<dbReference type="InterPro" id="IPR001650">
    <property type="entry name" value="Helicase_C-like"/>
</dbReference>
<comment type="caution">
    <text evidence="12">The sequence shown here is derived from an EMBL/GenBank/DDBJ whole genome shotgun (WGS) entry which is preliminary data.</text>
</comment>
<dbReference type="GO" id="GO:0003724">
    <property type="term" value="F:RNA helicase activity"/>
    <property type="evidence" value="ECO:0007669"/>
    <property type="project" value="UniProtKB-EC"/>
</dbReference>
<evidence type="ECO:0000256" key="5">
    <source>
        <dbReference type="ARBA" id="ARBA00022840"/>
    </source>
</evidence>
<dbReference type="InterPro" id="IPR050079">
    <property type="entry name" value="DEAD_box_RNA_helicase"/>
</dbReference>
<dbReference type="PANTHER" id="PTHR47959:SF24">
    <property type="entry name" value="ATP-DEPENDENT RNA HELICASE"/>
    <property type="match status" value="1"/>
</dbReference>
<keyword evidence="5 7" id="KW-0067">ATP-binding</keyword>
<evidence type="ECO:0000256" key="2">
    <source>
        <dbReference type="ARBA" id="ARBA00022741"/>
    </source>
</evidence>
<evidence type="ECO:0000313" key="13">
    <source>
        <dbReference type="Proteomes" id="UP000275408"/>
    </source>
</evidence>
<dbReference type="STRING" id="46731.A0A3M6THL3"/>
<dbReference type="Pfam" id="PF00271">
    <property type="entry name" value="Helicase_C"/>
    <property type="match status" value="1"/>
</dbReference>
<evidence type="ECO:0000256" key="7">
    <source>
        <dbReference type="RuleBase" id="RU000492"/>
    </source>
</evidence>
<dbReference type="PANTHER" id="PTHR47959">
    <property type="entry name" value="ATP-DEPENDENT RNA HELICASE RHLE-RELATED"/>
    <property type="match status" value="1"/>
</dbReference>
<feature type="compositionally biased region" description="Basic and acidic residues" evidence="8">
    <location>
        <begin position="419"/>
        <end position="430"/>
    </location>
</feature>
<feature type="compositionally biased region" description="Basic residues" evidence="8">
    <location>
        <begin position="431"/>
        <end position="443"/>
    </location>
</feature>
<evidence type="ECO:0000256" key="3">
    <source>
        <dbReference type="ARBA" id="ARBA00022801"/>
    </source>
</evidence>
<keyword evidence="4 7" id="KW-0347">Helicase</keyword>
<evidence type="ECO:0000256" key="6">
    <source>
        <dbReference type="PROSITE-ProRule" id="PRU00552"/>
    </source>
</evidence>
<keyword evidence="13" id="KW-1185">Reference proteome</keyword>
<dbReference type="PROSITE" id="PS51194">
    <property type="entry name" value="HELICASE_CTER"/>
    <property type="match status" value="1"/>
</dbReference>
<reference evidence="12 13" key="1">
    <citation type="journal article" date="2018" name="Sci. Rep.">
        <title>Comparative analysis of the Pocillopora damicornis genome highlights role of immune system in coral evolution.</title>
        <authorList>
            <person name="Cunning R."/>
            <person name="Bay R.A."/>
            <person name="Gillette P."/>
            <person name="Baker A.C."/>
            <person name="Traylor-Knowles N."/>
        </authorList>
    </citation>
    <scope>NUCLEOTIDE SEQUENCE [LARGE SCALE GENOMIC DNA]</scope>
    <source>
        <strain evidence="12">RSMAS</strain>
        <tissue evidence="12">Whole animal</tissue>
    </source>
</reference>
<dbReference type="SMART" id="SM00490">
    <property type="entry name" value="HELICc"/>
    <property type="match status" value="1"/>
</dbReference>
<evidence type="ECO:0000313" key="12">
    <source>
        <dbReference type="EMBL" id="RMX40821.1"/>
    </source>
</evidence>
<dbReference type="AlphaFoldDB" id="A0A3M6THL3"/>
<dbReference type="PROSITE" id="PS00039">
    <property type="entry name" value="DEAD_ATP_HELICASE"/>
    <property type="match status" value="1"/>
</dbReference>
<dbReference type="GO" id="GO:0003676">
    <property type="term" value="F:nucleic acid binding"/>
    <property type="evidence" value="ECO:0007669"/>
    <property type="project" value="InterPro"/>
</dbReference>
<dbReference type="CDD" id="cd17955">
    <property type="entry name" value="DEADc_DDX49"/>
    <property type="match status" value="1"/>
</dbReference>
<dbReference type="InterPro" id="IPR027417">
    <property type="entry name" value="P-loop_NTPase"/>
</dbReference>
<dbReference type="GO" id="GO:0005524">
    <property type="term" value="F:ATP binding"/>
    <property type="evidence" value="ECO:0007669"/>
    <property type="project" value="UniProtKB-KW"/>
</dbReference>
<feature type="domain" description="DEAD-box RNA helicase Q" evidence="11">
    <location>
        <begin position="11"/>
        <end position="39"/>
    </location>
</feature>
<dbReference type="CDD" id="cd18787">
    <property type="entry name" value="SF2_C_DEAD"/>
    <property type="match status" value="1"/>
</dbReference>
<evidence type="ECO:0000256" key="1">
    <source>
        <dbReference type="ARBA" id="ARBA00012552"/>
    </source>
</evidence>
<proteinExistence type="inferred from homology"/>
<dbReference type="GO" id="GO:0016787">
    <property type="term" value="F:hydrolase activity"/>
    <property type="evidence" value="ECO:0007669"/>
    <property type="project" value="UniProtKB-KW"/>
</dbReference>
<dbReference type="Gene3D" id="3.40.50.300">
    <property type="entry name" value="P-loop containing nucleotide triphosphate hydrolases"/>
    <property type="match status" value="2"/>
</dbReference>
<keyword evidence="2 7" id="KW-0547">Nucleotide-binding</keyword>
<evidence type="ECO:0000259" key="9">
    <source>
        <dbReference type="PROSITE" id="PS51192"/>
    </source>
</evidence>
<dbReference type="GO" id="GO:0005829">
    <property type="term" value="C:cytosol"/>
    <property type="evidence" value="ECO:0007669"/>
    <property type="project" value="TreeGrafter"/>
</dbReference>
<dbReference type="SMART" id="SM00487">
    <property type="entry name" value="DEXDc"/>
    <property type="match status" value="1"/>
</dbReference>
<dbReference type="FunFam" id="3.40.50.300:FF:000892">
    <property type="entry name" value="probable ATP-dependent RNA helicase DDX49"/>
    <property type="match status" value="1"/>
</dbReference>
<sequence length="443" mass="49423">MADDDDNDPTCTFSSLGLNNWLVKQCNAVGIKSPTEIQQKCIPPILSGRDCIGCAKTGSGKTAAFALPILQKLCEDPYGIFAVILTPTRELAYQICDQFRALGKPIGLKEAVIIGGLDMMKQSLILAEKPHVVIATPGRLADHLKSTDTFDLKKIKFLVLDEADRLLDPSFSDDLQVIFDNVPTERQTLLFSATLTDTLQELREMSSNDPFYHEVKSDIKTVTELDQRYILAPASVRDSYLIHVLREHGENKSVIIFTHTCKNCQTLANMLWKCELPCVALHSLKSQGERLAGLATFKSGIVKILVATDVASRGLDIPQVELVINSNVPASPKDYIHRVGRTARAGRGGMAITLVTQYDVDRVKQIEATINTKLVEFETNENEVLPLLKAVMVARREAELKVRGSAVLEKRLINKRKKLIQEGKDPDMKASRRKRRKYKKERN</sequence>
<keyword evidence="3 7" id="KW-0378">Hydrolase</keyword>
<dbReference type="OrthoDB" id="10261904at2759"/>
<evidence type="ECO:0000259" key="11">
    <source>
        <dbReference type="PROSITE" id="PS51195"/>
    </source>
</evidence>
<evidence type="ECO:0000256" key="4">
    <source>
        <dbReference type="ARBA" id="ARBA00022806"/>
    </source>
</evidence>
<evidence type="ECO:0000259" key="10">
    <source>
        <dbReference type="PROSITE" id="PS51194"/>
    </source>
</evidence>
<dbReference type="InterPro" id="IPR014014">
    <property type="entry name" value="RNA_helicase_DEAD_Q_motif"/>
</dbReference>
<protein>
    <recommendedName>
        <fullName evidence="1">RNA helicase</fullName>
        <ecNumber evidence="1">3.6.4.13</ecNumber>
    </recommendedName>
</protein>
<dbReference type="Proteomes" id="UP000275408">
    <property type="component" value="Unassembled WGS sequence"/>
</dbReference>
<dbReference type="InterPro" id="IPR000629">
    <property type="entry name" value="RNA-helicase_DEAD-box_CS"/>
</dbReference>
<dbReference type="Pfam" id="PF00270">
    <property type="entry name" value="DEAD"/>
    <property type="match status" value="1"/>
</dbReference>
<name>A0A3M6THL3_POCDA</name>
<accession>A0A3M6THL3</accession>
<feature type="region of interest" description="Disordered" evidence="8">
    <location>
        <begin position="419"/>
        <end position="443"/>
    </location>
</feature>
<dbReference type="EMBL" id="RCHS01003571">
    <property type="protein sequence ID" value="RMX40821.1"/>
    <property type="molecule type" value="Genomic_DNA"/>
</dbReference>
<comment type="similarity">
    <text evidence="7">Belongs to the DEAD box helicase family.</text>
</comment>
<dbReference type="InterPro" id="IPR011545">
    <property type="entry name" value="DEAD/DEAH_box_helicase_dom"/>
</dbReference>
<dbReference type="SMR" id="A0A3M6THL3"/>
<gene>
    <name evidence="12" type="ORF">pdam_00006492</name>
</gene>
<dbReference type="SUPFAM" id="SSF52540">
    <property type="entry name" value="P-loop containing nucleoside triphosphate hydrolases"/>
    <property type="match status" value="1"/>
</dbReference>
<dbReference type="PROSITE" id="PS51195">
    <property type="entry name" value="Q_MOTIF"/>
    <property type="match status" value="1"/>
</dbReference>
<evidence type="ECO:0000256" key="8">
    <source>
        <dbReference type="SAM" id="MobiDB-lite"/>
    </source>
</evidence>
<organism evidence="12 13">
    <name type="scientific">Pocillopora damicornis</name>
    <name type="common">Cauliflower coral</name>
    <name type="synonym">Millepora damicornis</name>
    <dbReference type="NCBI Taxonomy" id="46731"/>
    <lineage>
        <taxon>Eukaryota</taxon>
        <taxon>Metazoa</taxon>
        <taxon>Cnidaria</taxon>
        <taxon>Anthozoa</taxon>
        <taxon>Hexacorallia</taxon>
        <taxon>Scleractinia</taxon>
        <taxon>Astrocoeniina</taxon>
        <taxon>Pocilloporidae</taxon>
        <taxon>Pocillopora</taxon>
    </lineage>
</organism>